<feature type="binding site" evidence="6">
    <location>
        <position position="563"/>
    </location>
    <ligand>
        <name>[4Fe-4S] cluster</name>
        <dbReference type="ChEBI" id="CHEBI:49883"/>
        <label>1</label>
    </ligand>
</feature>
<evidence type="ECO:0000256" key="1">
    <source>
        <dbReference type="ARBA" id="ARBA00022723"/>
    </source>
</evidence>
<feature type="binding site" evidence="6">
    <location>
        <position position="601"/>
    </location>
    <ligand>
        <name>[4Fe-4S] cluster</name>
        <dbReference type="ChEBI" id="CHEBI:49883"/>
        <label>1</label>
    </ligand>
</feature>
<name>A0A7C5AM52_9BACT</name>
<evidence type="ECO:0000313" key="8">
    <source>
        <dbReference type="EMBL" id="HGZ12106.1"/>
    </source>
</evidence>
<dbReference type="EMBL" id="DTKJ01000055">
    <property type="protein sequence ID" value="HGZ12106.1"/>
    <property type="molecule type" value="Genomic_DNA"/>
</dbReference>
<dbReference type="FunFam" id="3.40.50.970:FF:000039">
    <property type="entry name" value="Indolepyruvate oxidoreductase subunit IorA"/>
    <property type="match status" value="1"/>
</dbReference>
<keyword evidence="4 5" id="KW-0411">Iron-sulfur</keyword>
<dbReference type="GO" id="GO:0044281">
    <property type="term" value="P:small molecule metabolic process"/>
    <property type="evidence" value="ECO:0007669"/>
    <property type="project" value="UniProtKB-ARBA"/>
</dbReference>
<feature type="binding site" evidence="6">
    <location>
        <position position="560"/>
    </location>
    <ligand>
        <name>[4Fe-4S] cluster</name>
        <dbReference type="ChEBI" id="CHEBI:49883"/>
        <label>1</label>
    </ligand>
</feature>
<dbReference type="GO" id="GO:0051539">
    <property type="term" value="F:4 iron, 4 sulfur cluster binding"/>
    <property type="evidence" value="ECO:0007669"/>
    <property type="project" value="UniProtKB-UniRule"/>
</dbReference>
<dbReference type="Pfam" id="PF02775">
    <property type="entry name" value="TPP_enzyme_C"/>
    <property type="match status" value="1"/>
</dbReference>
<keyword evidence="3 5" id="KW-0408">Iron</keyword>
<dbReference type="PROSITE" id="PS00198">
    <property type="entry name" value="4FE4S_FER_1"/>
    <property type="match status" value="1"/>
</dbReference>
<dbReference type="InterPro" id="IPR017900">
    <property type="entry name" value="4Fe4S_Fe_S_CS"/>
</dbReference>
<reference evidence="8" key="1">
    <citation type="journal article" date="2020" name="mSystems">
        <title>Genome- and Community-Level Interaction Insights into Carbon Utilization and Element Cycling Functions of Hydrothermarchaeota in Hydrothermal Sediment.</title>
        <authorList>
            <person name="Zhou Z."/>
            <person name="Liu Y."/>
            <person name="Xu W."/>
            <person name="Pan J."/>
            <person name="Luo Z.H."/>
            <person name="Li M."/>
        </authorList>
    </citation>
    <scope>NUCLEOTIDE SEQUENCE [LARGE SCALE GENOMIC DNA]</scope>
    <source>
        <strain evidence="8">SpSt-853</strain>
    </source>
</reference>
<accession>A0A7C5AM52</accession>
<keyword evidence="5" id="KW-0249">Electron transport</keyword>
<evidence type="ECO:0000256" key="4">
    <source>
        <dbReference type="ARBA" id="ARBA00023014"/>
    </source>
</evidence>
<dbReference type="CDD" id="cd02008">
    <property type="entry name" value="TPP_IOR_alpha"/>
    <property type="match status" value="1"/>
</dbReference>
<feature type="domain" description="4Fe-4S ferredoxin-type" evidence="7">
    <location>
        <begin position="582"/>
        <end position="611"/>
    </location>
</feature>
<keyword evidence="2 5" id="KW-0560">Oxidoreductase</keyword>
<dbReference type="AlphaFoldDB" id="A0A7C5AM52"/>
<comment type="cofactor">
    <cofactor evidence="5 6">
        <name>[4Fe-4S] cluster</name>
        <dbReference type="ChEBI" id="CHEBI:49883"/>
    </cofactor>
    <text evidence="5 6">Binds 2 [4Fe-4S] clusters. In this family the first cluster has a non-standard and varying [4Fe-4S] binding motif CX(2)CX(2)CX(4-5)CP.</text>
</comment>
<dbReference type="GO" id="GO:0043805">
    <property type="term" value="F:indolepyruvate ferredoxin oxidoreductase activity"/>
    <property type="evidence" value="ECO:0007669"/>
    <property type="project" value="UniProtKB-UniRule"/>
</dbReference>
<organism evidence="8">
    <name type="scientific">Desulfobacca acetoxidans</name>
    <dbReference type="NCBI Taxonomy" id="60893"/>
    <lineage>
        <taxon>Bacteria</taxon>
        <taxon>Pseudomonadati</taxon>
        <taxon>Thermodesulfobacteriota</taxon>
        <taxon>Desulfobaccia</taxon>
        <taxon>Desulfobaccales</taxon>
        <taxon>Desulfobaccaceae</taxon>
        <taxon>Desulfobacca</taxon>
    </lineage>
</organism>
<dbReference type="PIRSF" id="PIRSF006439">
    <property type="entry name" value="Indolepyruvate_ferr_oxidored"/>
    <property type="match status" value="1"/>
</dbReference>
<dbReference type="Gene3D" id="3.40.50.970">
    <property type="match status" value="2"/>
</dbReference>
<comment type="catalytic activity">
    <reaction evidence="5">
        <text>indole-3-pyruvate + 2 oxidized [2Fe-2S]-[ferredoxin] + CoA = (indol-3-yl)acetyl-CoA + 2 reduced [2Fe-2S]-[ferredoxin] + CO2 + H(+)</text>
        <dbReference type="Rhea" id="RHEA:12645"/>
        <dbReference type="Rhea" id="RHEA-COMP:10000"/>
        <dbReference type="Rhea" id="RHEA-COMP:10001"/>
        <dbReference type="ChEBI" id="CHEBI:15378"/>
        <dbReference type="ChEBI" id="CHEBI:16526"/>
        <dbReference type="ChEBI" id="CHEBI:17640"/>
        <dbReference type="ChEBI" id="CHEBI:33737"/>
        <dbReference type="ChEBI" id="CHEBI:33738"/>
        <dbReference type="ChEBI" id="CHEBI:57271"/>
        <dbReference type="ChEBI" id="CHEBI:57287"/>
        <dbReference type="EC" id="1.2.7.8"/>
    </reaction>
</comment>
<dbReference type="InterPro" id="IPR017721">
    <property type="entry name" value="IorA"/>
</dbReference>
<evidence type="ECO:0000259" key="7">
    <source>
        <dbReference type="PROSITE" id="PS51379"/>
    </source>
</evidence>
<dbReference type="SUPFAM" id="SSF54862">
    <property type="entry name" value="4Fe-4S ferredoxins"/>
    <property type="match status" value="1"/>
</dbReference>
<proteinExistence type="predicted"/>
<sequence length="612" mass="66153">MPPDFRGHRLLLGNEAIARGLIEAGVTLAASYPGTPASEILPAVVSFAKEEGISLHAEWSVNEKVAYETALANSMAGRRSAVSMKQVGLNVAADPFLRSAYLGVIGGLLVVSADDPGPHSSQTEQDSRLFALMAKVPVLDPASPQEAKDLVAPAYELSEKYEVPVMLRPTTRVCHARQNVTLKTPVILERPARFRKNPGRWCATPQYLRELHQKLNEKIAKISREPGFAPRFWPGDGSIPGKCLVASGVAWAHVWDLLADLGVEGKVDLYQVLMPYPLEPQFTEVLVRRYQEILVLEETYPVIELQLCGSRIHGRRNGRVPGEGELTPEVLLPLLEGFLGLSTKTRVVLPAGGVTRPTLCAGCGHRAAFYAIRESFPEGIFPSDIGCYTLGMNLAAVDTCHCMGAGLSQAAGFYHAYAAAGEDFPTIVATIGDSTFFHAGIPALLNAVLHRARFVLVILDNGTTAMTGHQPTPETGITAMGEKGKAIHLSDLIRACGVDFLEECDPYDIPAMKALLKKADRHLRRPEGGVAVIIARHPCLLVPGAKASQPLYEMEVTEDCIACQHCLEAFECPGLIFDESGGRVKIDSRRCVGCGVCRQVCPEGAIVGRERS</sequence>
<dbReference type="PANTHER" id="PTHR43710:SF7">
    <property type="entry name" value="INDOLEPYRUVATE OXIDOREDUCTASE SUBUNIT IORA"/>
    <property type="match status" value="1"/>
</dbReference>
<dbReference type="EC" id="1.2.7.8" evidence="5"/>
<keyword evidence="5 6" id="KW-0004">4Fe-4S</keyword>
<dbReference type="GO" id="GO:0046872">
    <property type="term" value="F:metal ion binding"/>
    <property type="evidence" value="ECO:0007669"/>
    <property type="project" value="UniProtKB-UniRule"/>
</dbReference>
<feature type="binding site" evidence="6">
    <location>
        <position position="572"/>
    </location>
    <ligand>
        <name>[4Fe-4S] cluster</name>
        <dbReference type="ChEBI" id="CHEBI:49883"/>
        <label>2</label>
    </ligand>
</feature>
<feature type="binding site" evidence="6">
    <location>
        <position position="566"/>
    </location>
    <ligand>
        <name>[4Fe-4S] cluster</name>
        <dbReference type="ChEBI" id="CHEBI:49883"/>
        <label>1</label>
    </ligand>
</feature>
<evidence type="ECO:0000256" key="2">
    <source>
        <dbReference type="ARBA" id="ARBA00023002"/>
    </source>
</evidence>
<keyword evidence="1 5" id="KW-0479">Metal-binding</keyword>
<keyword evidence="5" id="KW-0813">Transport</keyword>
<feature type="binding site" evidence="6">
    <location>
        <position position="591"/>
    </location>
    <ligand>
        <name>[4Fe-4S] cluster</name>
        <dbReference type="ChEBI" id="CHEBI:49883"/>
        <label>2</label>
    </ligand>
</feature>
<dbReference type="Pfam" id="PF01855">
    <property type="entry name" value="POR_N"/>
    <property type="match status" value="1"/>
</dbReference>
<keyword evidence="8" id="KW-0670">Pyruvate</keyword>
<dbReference type="InterPro" id="IPR017896">
    <property type="entry name" value="4Fe4S_Fe-S-bd"/>
</dbReference>
<comment type="caution">
    <text evidence="8">The sequence shown here is derived from an EMBL/GenBank/DDBJ whole genome shotgun (WGS) entry which is preliminary data.</text>
</comment>
<evidence type="ECO:0000256" key="5">
    <source>
        <dbReference type="PIRNR" id="PIRNR006439"/>
    </source>
</evidence>
<dbReference type="SUPFAM" id="SSF52518">
    <property type="entry name" value="Thiamin diphosphate-binding fold (THDP-binding)"/>
    <property type="match status" value="2"/>
</dbReference>
<dbReference type="Pfam" id="PF00037">
    <property type="entry name" value="Fer4"/>
    <property type="match status" value="1"/>
</dbReference>
<dbReference type="InterPro" id="IPR002880">
    <property type="entry name" value="Pyrv_Fd/Flavodoxin_OxRdtase_N"/>
</dbReference>
<comment type="function">
    <text evidence="5">Catalyzes the ferredoxin-dependent oxidative decarboxylation of arylpyruvates.</text>
</comment>
<dbReference type="InterPro" id="IPR011766">
    <property type="entry name" value="TPP_enzyme_TPP-bd"/>
</dbReference>
<dbReference type="InterPro" id="IPR029061">
    <property type="entry name" value="THDP-binding"/>
</dbReference>
<gene>
    <name evidence="8" type="ORF">ENW48_07805</name>
</gene>
<evidence type="ECO:0000256" key="6">
    <source>
        <dbReference type="PIRSR" id="PIRSR006439-50"/>
    </source>
</evidence>
<evidence type="ECO:0000256" key="3">
    <source>
        <dbReference type="ARBA" id="ARBA00023004"/>
    </source>
</evidence>
<feature type="binding site" evidence="6">
    <location>
        <position position="597"/>
    </location>
    <ligand>
        <name>[4Fe-4S] cluster</name>
        <dbReference type="ChEBI" id="CHEBI:49883"/>
        <label>2</label>
    </ligand>
</feature>
<feature type="binding site" evidence="6">
    <location>
        <position position="594"/>
    </location>
    <ligand>
        <name>[4Fe-4S] cluster</name>
        <dbReference type="ChEBI" id="CHEBI:49883"/>
        <label>2</label>
    </ligand>
</feature>
<dbReference type="GO" id="GO:0030976">
    <property type="term" value="F:thiamine pyrophosphate binding"/>
    <property type="evidence" value="ECO:0007669"/>
    <property type="project" value="InterPro"/>
</dbReference>
<dbReference type="InterPro" id="IPR045025">
    <property type="entry name" value="HACL1-like"/>
</dbReference>
<dbReference type="CDD" id="cd07034">
    <property type="entry name" value="TPP_PYR_PFOR_IOR-alpha_like"/>
    <property type="match status" value="1"/>
</dbReference>
<dbReference type="PROSITE" id="PS51379">
    <property type="entry name" value="4FE4S_FER_2"/>
    <property type="match status" value="1"/>
</dbReference>
<dbReference type="PANTHER" id="PTHR43710">
    <property type="entry name" value="2-HYDROXYACYL-COA LYASE"/>
    <property type="match status" value="1"/>
</dbReference>
<dbReference type="Gene3D" id="3.30.70.20">
    <property type="match status" value="1"/>
</dbReference>
<protein>
    <recommendedName>
        <fullName evidence="5">Indolepyruvate oxidoreductase subunit IorA</fullName>
        <shortName evidence="5">IOR</shortName>
        <ecNumber evidence="5">1.2.7.8</ecNumber>
    </recommendedName>
    <alternativeName>
        <fullName evidence="5">Indolepyruvate ferredoxin oxidoreductase subunit alpha</fullName>
    </alternativeName>
</protein>